<gene>
    <name evidence="2" type="ORF">D0T11_04185</name>
</gene>
<evidence type="ECO:0000256" key="1">
    <source>
        <dbReference type="SAM" id="MobiDB-lite"/>
    </source>
</evidence>
<sequence>MPGGEAIINIITAKGRKLGTNGVATLGAGPDSTGATTPASTSTTVPPLSMCSVASTARKTRCTAPPVPFVAWGEGVELRESGREVRHAQNNSAKLRFGYALSKNSSAGVLLKGAFSNRDRDLQNLARLSNNVLLAASQVTTEGAAQFLSPSVNVYYKTKLDTAGRTLSLNADYLAYRKNWRNDYTTQALDGNLQETGPADQLRDNSPARNVGALGFGRLRPAPGQRPPGGRQMPGLRVAHDRHPKQGGAEIGPHGPQDERRLRGGRGKLPEQRQPEKEGGKKSQHVASQIPVSRWLFRCR</sequence>
<dbReference type="AlphaFoldDB" id="A0A418R649"/>
<accession>A0A418R649</accession>
<keyword evidence="3" id="KW-1185">Reference proteome</keyword>
<reference evidence="2 3" key="2">
    <citation type="submission" date="2019-01" db="EMBL/GenBank/DDBJ databases">
        <title>Hymenobacter humicola sp. nov., isolated from soils in Antarctica.</title>
        <authorList>
            <person name="Sedlacek I."/>
            <person name="Holochova P."/>
            <person name="Kralova S."/>
            <person name="Pantucek R."/>
            <person name="Stankova E."/>
            <person name="Vrbovska V."/>
            <person name="Kristofova L."/>
            <person name="Svec P."/>
            <person name="Busse H.-J."/>
        </authorList>
    </citation>
    <scope>NUCLEOTIDE SEQUENCE [LARGE SCALE GENOMIC DNA]</scope>
    <source>
        <strain evidence="2 3">CCM 8852</strain>
    </source>
</reference>
<feature type="region of interest" description="Disordered" evidence="1">
    <location>
        <begin position="191"/>
        <end position="292"/>
    </location>
</feature>
<organism evidence="2 3">
    <name type="scientific">Hymenobacter rubripertinctus</name>
    <dbReference type="NCBI Taxonomy" id="2029981"/>
    <lineage>
        <taxon>Bacteria</taxon>
        <taxon>Pseudomonadati</taxon>
        <taxon>Bacteroidota</taxon>
        <taxon>Cytophagia</taxon>
        <taxon>Cytophagales</taxon>
        <taxon>Hymenobacteraceae</taxon>
        <taxon>Hymenobacter</taxon>
    </lineage>
</organism>
<dbReference type="EMBL" id="QYCN01000004">
    <property type="protein sequence ID" value="RIY12933.1"/>
    <property type="molecule type" value="Genomic_DNA"/>
</dbReference>
<feature type="compositionally biased region" description="Basic and acidic residues" evidence="1">
    <location>
        <begin position="256"/>
        <end position="281"/>
    </location>
</feature>
<dbReference type="Proteomes" id="UP000284250">
    <property type="component" value="Unassembled WGS sequence"/>
</dbReference>
<feature type="compositionally biased region" description="Low complexity" evidence="1">
    <location>
        <begin position="217"/>
        <end position="237"/>
    </location>
</feature>
<evidence type="ECO:0000313" key="3">
    <source>
        <dbReference type="Proteomes" id="UP000284250"/>
    </source>
</evidence>
<evidence type="ECO:0000313" key="2">
    <source>
        <dbReference type="EMBL" id="RIY12933.1"/>
    </source>
</evidence>
<name>A0A418R649_9BACT</name>
<comment type="caution">
    <text evidence="2">The sequence shown here is derived from an EMBL/GenBank/DDBJ whole genome shotgun (WGS) entry which is preliminary data.</text>
</comment>
<reference evidence="2 3" key="1">
    <citation type="submission" date="2018-09" db="EMBL/GenBank/DDBJ databases">
        <authorList>
            <person name="Zeman M."/>
            <person name="Pardy F."/>
        </authorList>
    </citation>
    <scope>NUCLEOTIDE SEQUENCE [LARGE SCALE GENOMIC DNA]</scope>
    <source>
        <strain evidence="2 3">CCM 8852</strain>
    </source>
</reference>
<proteinExistence type="predicted"/>
<evidence type="ECO:0008006" key="4">
    <source>
        <dbReference type="Google" id="ProtNLM"/>
    </source>
</evidence>
<protein>
    <recommendedName>
        <fullName evidence="4">TonB-dependent receptor</fullName>
    </recommendedName>
</protein>
<dbReference type="RefSeq" id="WP_119654533.1">
    <property type="nucleotide sequence ID" value="NZ_JBHUOI010000028.1"/>
</dbReference>